<proteinExistence type="predicted"/>
<feature type="non-terminal residue" evidence="1">
    <location>
        <position position="1"/>
    </location>
</feature>
<organism evidence="1">
    <name type="scientific">Tanacetum cinerariifolium</name>
    <name type="common">Dalmatian daisy</name>
    <name type="synonym">Chrysanthemum cinerariifolium</name>
    <dbReference type="NCBI Taxonomy" id="118510"/>
    <lineage>
        <taxon>Eukaryota</taxon>
        <taxon>Viridiplantae</taxon>
        <taxon>Streptophyta</taxon>
        <taxon>Embryophyta</taxon>
        <taxon>Tracheophyta</taxon>
        <taxon>Spermatophyta</taxon>
        <taxon>Magnoliopsida</taxon>
        <taxon>eudicotyledons</taxon>
        <taxon>Gunneridae</taxon>
        <taxon>Pentapetalae</taxon>
        <taxon>asterids</taxon>
        <taxon>campanulids</taxon>
        <taxon>Asterales</taxon>
        <taxon>Asteraceae</taxon>
        <taxon>Asteroideae</taxon>
        <taxon>Anthemideae</taxon>
        <taxon>Anthemidinae</taxon>
        <taxon>Tanacetum</taxon>
    </lineage>
</organism>
<evidence type="ECO:0000313" key="1">
    <source>
        <dbReference type="EMBL" id="GFD53499.1"/>
    </source>
</evidence>
<gene>
    <name evidence="1" type="ORF">Tci_925468</name>
</gene>
<accession>A0A699X1W8</accession>
<sequence>TSSTPRAAAPRTSQVRQGWATGAEGDDILKSRNLYRVALNGKAVS</sequence>
<reference evidence="1" key="1">
    <citation type="journal article" date="2019" name="Sci. Rep.">
        <title>Draft genome of Tanacetum cinerariifolium, the natural source of mosquito coil.</title>
        <authorList>
            <person name="Yamashiro T."/>
            <person name="Shiraishi A."/>
            <person name="Satake H."/>
            <person name="Nakayama K."/>
        </authorList>
    </citation>
    <scope>NUCLEOTIDE SEQUENCE</scope>
</reference>
<dbReference type="AlphaFoldDB" id="A0A699X1W8"/>
<name>A0A699X1W8_TANCI</name>
<protein>
    <submittedName>
        <fullName evidence="1">Uncharacterized protein</fullName>
    </submittedName>
</protein>
<dbReference type="EMBL" id="BKCJ011795103">
    <property type="protein sequence ID" value="GFD53499.1"/>
    <property type="molecule type" value="Genomic_DNA"/>
</dbReference>
<comment type="caution">
    <text evidence="1">The sequence shown here is derived from an EMBL/GenBank/DDBJ whole genome shotgun (WGS) entry which is preliminary data.</text>
</comment>